<evidence type="ECO:0000256" key="6">
    <source>
        <dbReference type="ARBA" id="ARBA00022695"/>
    </source>
</evidence>
<feature type="domain" description="Riboflavin kinase" evidence="15">
    <location>
        <begin position="211"/>
        <end position="336"/>
    </location>
</feature>
<evidence type="ECO:0000256" key="11">
    <source>
        <dbReference type="ARBA" id="ARBA00023268"/>
    </source>
</evidence>
<dbReference type="CDD" id="cd02064">
    <property type="entry name" value="FAD_synthetase_N"/>
    <property type="match status" value="1"/>
</dbReference>
<keyword evidence="5 14" id="KW-0808">Transferase</keyword>
<keyword evidence="6 14" id="KW-0548">Nucleotidyltransferase</keyword>
<keyword evidence="9 14" id="KW-0274">FAD</keyword>
<dbReference type="EC" id="2.7.7.2" evidence="14"/>
<dbReference type="GO" id="GO:0006747">
    <property type="term" value="P:FAD biosynthetic process"/>
    <property type="evidence" value="ECO:0007669"/>
    <property type="project" value="UniProtKB-UniRule"/>
</dbReference>
<dbReference type="InterPro" id="IPR023465">
    <property type="entry name" value="Riboflavin_kinase_dom_sf"/>
</dbReference>
<comment type="catalytic activity">
    <reaction evidence="13 14">
        <text>FMN + ATP + H(+) = FAD + diphosphate</text>
        <dbReference type="Rhea" id="RHEA:17237"/>
        <dbReference type="ChEBI" id="CHEBI:15378"/>
        <dbReference type="ChEBI" id="CHEBI:30616"/>
        <dbReference type="ChEBI" id="CHEBI:33019"/>
        <dbReference type="ChEBI" id="CHEBI:57692"/>
        <dbReference type="ChEBI" id="CHEBI:58210"/>
        <dbReference type="EC" id="2.7.7.2"/>
    </reaction>
</comment>
<dbReference type="UniPathway" id="UPA00276">
    <property type="reaction ID" value="UER00406"/>
</dbReference>
<dbReference type="GO" id="GO:0009398">
    <property type="term" value="P:FMN biosynthetic process"/>
    <property type="evidence" value="ECO:0007669"/>
    <property type="project" value="UniProtKB-UniRule"/>
</dbReference>
<keyword evidence="4 14" id="KW-0288">FMN</keyword>
<proteinExistence type="inferred from homology"/>
<evidence type="ECO:0000256" key="7">
    <source>
        <dbReference type="ARBA" id="ARBA00022741"/>
    </source>
</evidence>
<evidence type="ECO:0000256" key="4">
    <source>
        <dbReference type="ARBA" id="ARBA00022643"/>
    </source>
</evidence>
<dbReference type="Pfam" id="PF06574">
    <property type="entry name" value="FAD_syn"/>
    <property type="match status" value="1"/>
</dbReference>
<dbReference type="Proteomes" id="UP000002072">
    <property type="component" value="Chromosome"/>
</dbReference>
<dbReference type="EMBL" id="CP001779">
    <property type="protein sequence ID" value="ACZ01233.1"/>
    <property type="molecule type" value="Genomic_DNA"/>
</dbReference>
<dbReference type="UniPathway" id="UPA00277">
    <property type="reaction ID" value="UER00407"/>
</dbReference>
<sequence>MEVILKNINYADEFAKFSKSKILSDMVFKEKNIVVLGNFDGVHLGHHKIINEALELGKKLNQKVLIYTFREYPKKKDTLITTLSEKLYIFEKMNLDYIYLEEFFDVNELSPEDFVNNILIDKLNASEIFCGFNYSFGNRKKGDVIKLNELLKGKIKVNVINPVLFNLKTDELKIVDIKELKDYLDKDYCLISSTFIKTLIENGKMSYVKKLLGHEYIIMGKVVHGKKLARTLGFPTANLLSRNKIYPLFAVYGVRTHIEGYDRAYYGIMNIGKNPTIDNEGLHIETHIFDFDEDIYDKVIVVDLLENIRLERKMCSLEELKKQILMDKKIWKEKIYDKY</sequence>
<evidence type="ECO:0000256" key="14">
    <source>
        <dbReference type="PIRNR" id="PIRNR004491"/>
    </source>
</evidence>
<dbReference type="InterPro" id="IPR015864">
    <property type="entry name" value="FAD_synthase"/>
</dbReference>
<dbReference type="SUPFAM" id="SSF82114">
    <property type="entry name" value="Riboflavin kinase-like"/>
    <property type="match status" value="1"/>
</dbReference>
<dbReference type="NCBIfam" id="TIGR00083">
    <property type="entry name" value="ribF"/>
    <property type="match status" value="1"/>
</dbReference>
<dbReference type="GO" id="GO:0003919">
    <property type="term" value="F:FMN adenylyltransferase activity"/>
    <property type="evidence" value="ECO:0007669"/>
    <property type="project" value="UniProtKB-UniRule"/>
</dbReference>
<evidence type="ECO:0000256" key="8">
    <source>
        <dbReference type="ARBA" id="ARBA00022777"/>
    </source>
</evidence>
<evidence type="ECO:0000313" key="17">
    <source>
        <dbReference type="Proteomes" id="UP000002072"/>
    </source>
</evidence>
<name>D1AY57_STRM9</name>
<dbReference type="GO" id="GO:0008531">
    <property type="term" value="F:riboflavin kinase activity"/>
    <property type="evidence" value="ECO:0007669"/>
    <property type="project" value="UniProtKB-UniRule"/>
</dbReference>
<dbReference type="KEGG" id="smf:Smon_0763"/>
<dbReference type="InterPro" id="IPR014729">
    <property type="entry name" value="Rossmann-like_a/b/a_fold"/>
</dbReference>
<dbReference type="STRING" id="519441.Smon_0763"/>
<dbReference type="GO" id="GO:0005524">
    <property type="term" value="F:ATP binding"/>
    <property type="evidence" value="ECO:0007669"/>
    <property type="project" value="UniProtKB-UniRule"/>
</dbReference>
<comment type="similarity">
    <text evidence="14">Belongs to the ribF family.</text>
</comment>
<comment type="pathway">
    <text evidence="1 14">Cofactor biosynthesis; FAD biosynthesis; FAD from FMN: step 1/1.</text>
</comment>
<dbReference type="SUPFAM" id="SSF52374">
    <property type="entry name" value="Nucleotidylyl transferase"/>
    <property type="match status" value="1"/>
</dbReference>
<dbReference type="eggNOG" id="COG0196">
    <property type="taxonomic scope" value="Bacteria"/>
</dbReference>
<dbReference type="PANTHER" id="PTHR22749:SF6">
    <property type="entry name" value="RIBOFLAVIN KINASE"/>
    <property type="match status" value="1"/>
</dbReference>
<dbReference type="GO" id="GO:0009231">
    <property type="term" value="P:riboflavin biosynthetic process"/>
    <property type="evidence" value="ECO:0007669"/>
    <property type="project" value="InterPro"/>
</dbReference>
<dbReference type="PANTHER" id="PTHR22749">
    <property type="entry name" value="RIBOFLAVIN KINASE/FMN ADENYLYLTRANSFERASE"/>
    <property type="match status" value="1"/>
</dbReference>
<comment type="catalytic activity">
    <reaction evidence="12 14">
        <text>riboflavin + ATP = FMN + ADP + H(+)</text>
        <dbReference type="Rhea" id="RHEA:14357"/>
        <dbReference type="ChEBI" id="CHEBI:15378"/>
        <dbReference type="ChEBI" id="CHEBI:30616"/>
        <dbReference type="ChEBI" id="CHEBI:57986"/>
        <dbReference type="ChEBI" id="CHEBI:58210"/>
        <dbReference type="ChEBI" id="CHEBI:456216"/>
        <dbReference type="EC" id="2.7.1.26"/>
    </reaction>
</comment>
<evidence type="ECO:0000256" key="12">
    <source>
        <dbReference type="ARBA" id="ARBA00047880"/>
    </source>
</evidence>
<keyword evidence="8 14" id="KW-0418">Kinase</keyword>
<reference evidence="16 17" key="1">
    <citation type="journal article" date="2009" name="Stand. Genomic Sci.">
        <title>Complete genome sequence of Streptobacillus moniliformis type strain (9901T).</title>
        <authorList>
            <person name="Nolan M."/>
            <person name="Gronow S."/>
            <person name="Lapidus A."/>
            <person name="Ivanova N."/>
            <person name="Copeland A."/>
            <person name="Lucas S."/>
            <person name="Del Rio T.G."/>
            <person name="Chen F."/>
            <person name="Tice H."/>
            <person name="Pitluck S."/>
            <person name="Cheng J.F."/>
            <person name="Sims D."/>
            <person name="Meincke L."/>
            <person name="Bruce D."/>
            <person name="Goodwin L."/>
            <person name="Brettin T."/>
            <person name="Han C."/>
            <person name="Detter J.C."/>
            <person name="Ovchinikova G."/>
            <person name="Pati A."/>
            <person name="Mavromatis K."/>
            <person name="Mikhailova N."/>
            <person name="Chen A."/>
            <person name="Palaniappan K."/>
            <person name="Land M."/>
            <person name="Hauser L."/>
            <person name="Chang Y.J."/>
            <person name="Jeffries C.D."/>
            <person name="Rohde M."/>
            <person name="Sproer C."/>
            <person name="Goker M."/>
            <person name="Bristow J."/>
            <person name="Eisen J.A."/>
            <person name="Markowitz V."/>
            <person name="Hugenholtz P."/>
            <person name="Kyrpides N.C."/>
            <person name="Klenk H.P."/>
            <person name="Chain P."/>
        </authorList>
    </citation>
    <scope>NUCLEOTIDE SEQUENCE [LARGE SCALE GENOMIC DNA]</scope>
    <source>
        <strain evidence="17">ATCC 14647 / DSM 12112 / NCTC 10651 / 9901</strain>
    </source>
</reference>
<evidence type="ECO:0000256" key="10">
    <source>
        <dbReference type="ARBA" id="ARBA00022840"/>
    </source>
</evidence>
<dbReference type="RefSeq" id="WP_012858784.1">
    <property type="nucleotide sequence ID" value="NC_013515.1"/>
</dbReference>
<dbReference type="InterPro" id="IPR015865">
    <property type="entry name" value="Riboflavin_kinase_bac/euk"/>
</dbReference>
<dbReference type="AlphaFoldDB" id="D1AY57"/>
<keyword evidence="10 14" id="KW-0067">ATP-binding</keyword>
<keyword evidence="3 14" id="KW-0285">Flavoprotein</keyword>
<dbReference type="InterPro" id="IPR002606">
    <property type="entry name" value="Riboflavin_kinase_bac"/>
</dbReference>
<dbReference type="EC" id="2.7.1.26" evidence="14"/>
<keyword evidence="17" id="KW-1185">Reference proteome</keyword>
<evidence type="ECO:0000256" key="3">
    <source>
        <dbReference type="ARBA" id="ARBA00022630"/>
    </source>
</evidence>
<evidence type="ECO:0000256" key="9">
    <source>
        <dbReference type="ARBA" id="ARBA00022827"/>
    </source>
</evidence>
<keyword evidence="7 14" id="KW-0547">Nucleotide-binding</keyword>
<evidence type="ECO:0000256" key="2">
    <source>
        <dbReference type="ARBA" id="ARBA00005201"/>
    </source>
</evidence>
<evidence type="ECO:0000313" key="16">
    <source>
        <dbReference type="EMBL" id="ACZ01233.1"/>
    </source>
</evidence>
<evidence type="ECO:0000256" key="5">
    <source>
        <dbReference type="ARBA" id="ARBA00022679"/>
    </source>
</evidence>
<dbReference type="PIRSF" id="PIRSF004491">
    <property type="entry name" value="FAD_Synth"/>
    <property type="match status" value="1"/>
</dbReference>
<protein>
    <recommendedName>
        <fullName evidence="14">Riboflavin biosynthesis protein</fullName>
    </recommendedName>
    <domain>
        <recommendedName>
            <fullName evidence="14">Riboflavin kinase</fullName>
            <ecNumber evidence="14">2.7.1.26</ecNumber>
        </recommendedName>
        <alternativeName>
            <fullName evidence="14">Flavokinase</fullName>
        </alternativeName>
    </domain>
    <domain>
        <recommendedName>
            <fullName evidence="14">FMN adenylyltransferase</fullName>
            <ecNumber evidence="14">2.7.7.2</ecNumber>
        </recommendedName>
        <alternativeName>
            <fullName evidence="14">FAD pyrophosphorylase</fullName>
        </alternativeName>
        <alternativeName>
            <fullName evidence="14">FAD synthase</fullName>
        </alternativeName>
    </domain>
</protein>
<evidence type="ECO:0000256" key="1">
    <source>
        <dbReference type="ARBA" id="ARBA00004726"/>
    </source>
</evidence>
<gene>
    <name evidence="16" type="ordered locus">Smon_0763</name>
</gene>
<dbReference type="InterPro" id="IPR023468">
    <property type="entry name" value="Riboflavin_kinase"/>
</dbReference>
<dbReference type="Gene3D" id="2.40.30.30">
    <property type="entry name" value="Riboflavin kinase-like"/>
    <property type="match status" value="1"/>
</dbReference>
<dbReference type="Gene3D" id="3.40.50.620">
    <property type="entry name" value="HUPs"/>
    <property type="match status" value="1"/>
</dbReference>
<dbReference type="GeneID" id="29674209"/>
<accession>D1AY57</accession>
<dbReference type="SMART" id="SM00904">
    <property type="entry name" value="Flavokinase"/>
    <property type="match status" value="1"/>
</dbReference>
<keyword evidence="11" id="KW-0511">Multifunctional enzyme</keyword>
<dbReference type="NCBIfam" id="TIGR00125">
    <property type="entry name" value="cyt_tran_rel"/>
    <property type="match status" value="1"/>
</dbReference>
<comment type="pathway">
    <text evidence="2 14">Cofactor biosynthesis; FMN biosynthesis; FMN from riboflavin (ATP route): step 1/1.</text>
</comment>
<dbReference type="Pfam" id="PF01687">
    <property type="entry name" value="Flavokinase"/>
    <property type="match status" value="1"/>
</dbReference>
<evidence type="ECO:0000256" key="13">
    <source>
        <dbReference type="ARBA" id="ARBA00049494"/>
    </source>
</evidence>
<dbReference type="InterPro" id="IPR004821">
    <property type="entry name" value="Cyt_trans-like"/>
</dbReference>
<dbReference type="OrthoDB" id="9803667at2"/>
<organism evidence="16 17">
    <name type="scientific">Streptobacillus moniliformis (strain ATCC 14647 / DSM 12112 / NCTC 10651 / 9901)</name>
    <dbReference type="NCBI Taxonomy" id="519441"/>
    <lineage>
        <taxon>Bacteria</taxon>
        <taxon>Fusobacteriati</taxon>
        <taxon>Fusobacteriota</taxon>
        <taxon>Fusobacteriia</taxon>
        <taxon>Fusobacteriales</taxon>
        <taxon>Leptotrichiaceae</taxon>
        <taxon>Streptobacillus</taxon>
    </lineage>
</organism>
<evidence type="ECO:0000259" key="15">
    <source>
        <dbReference type="SMART" id="SM00904"/>
    </source>
</evidence>
<dbReference type="HOGENOM" id="CLU_048437_0_2_0"/>